<dbReference type="Proteomes" id="UP001390339">
    <property type="component" value="Unassembled WGS sequence"/>
</dbReference>
<reference evidence="7 8" key="1">
    <citation type="journal article" date="2024" name="IMA Fungus">
        <title>Apiospora arundinis, a panoply of carbohydrate-active enzymes and secondary metabolites.</title>
        <authorList>
            <person name="Sorensen T."/>
            <person name="Petersen C."/>
            <person name="Muurmann A.T."/>
            <person name="Christiansen J.V."/>
            <person name="Brundto M.L."/>
            <person name="Overgaard C.K."/>
            <person name="Boysen A.T."/>
            <person name="Wollenberg R.D."/>
            <person name="Larsen T.O."/>
            <person name="Sorensen J.L."/>
            <person name="Nielsen K.L."/>
            <person name="Sondergaard T.E."/>
        </authorList>
    </citation>
    <scope>NUCLEOTIDE SEQUENCE [LARGE SCALE GENOMIC DNA]</scope>
    <source>
        <strain evidence="7 8">AAU 773</strain>
    </source>
</reference>
<gene>
    <name evidence="7" type="ORF">PGQ11_007451</name>
</gene>
<dbReference type="PANTHER" id="PTHR10552">
    <property type="entry name" value="U2 SMALL NUCLEAR RIBONUCLEOPROTEIN A"/>
    <property type="match status" value="1"/>
</dbReference>
<evidence type="ECO:0000256" key="2">
    <source>
        <dbReference type="ARBA" id="ARBA00022614"/>
    </source>
</evidence>
<dbReference type="PANTHER" id="PTHR10552:SF6">
    <property type="entry name" value="U2 SMALL NUCLEAR RIBONUCLEOPROTEIN A"/>
    <property type="match status" value="1"/>
</dbReference>
<dbReference type="InterPro" id="IPR001611">
    <property type="entry name" value="Leu-rich_rpt"/>
</dbReference>
<organism evidence="7 8">
    <name type="scientific">Apiospora arundinis</name>
    <dbReference type="NCBI Taxonomy" id="335852"/>
    <lineage>
        <taxon>Eukaryota</taxon>
        <taxon>Fungi</taxon>
        <taxon>Dikarya</taxon>
        <taxon>Ascomycota</taxon>
        <taxon>Pezizomycotina</taxon>
        <taxon>Sordariomycetes</taxon>
        <taxon>Xylariomycetidae</taxon>
        <taxon>Amphisphaeriales</taxon>
        <taxon>Apiosporaceae</taxon>
        <taxon>Apiospora</taxon>
    </lineage>
</organism>
<keyword evidence="3" id="KW-0677">Repeat</keyword>
<keyword evidence="8" id="KW-1185">Reference proteome</keyword>
<evidence type="ECO:0000256" key="3">
    <source>
        <dbReference type="ARBA" id="ARBA00022737"/>
    </source>
</evidence>
<dbReference type="SUPFAM" id="SSF52058">
    <property type="entry name" value="L domain-like"/>
    <property type="match status" value="1"/>
</dbReference>
<evidence type="ECO:0000313" key="8">
    <source>
        <dbReference type="Proteomes" id="UP001390339"/>
    </source>
</evidence>
<dbReference type="Pfam" id="PF14580">
    <property type="entry name" value="LRR_9"/>
    <property type="match status" value="2"/>
</dbReference>
<evidence type="ECO:0000256" key="1">
    <source>
        <dbReference type="ARBA" id="ARBA00004123"/>
    </source>
</evidence>
<evidence type="ECO:0000256" key="6">
    <source>
        <dbReference type="ARBA" id="ARBA00024238"/>
    </source>
</evidence>
<dbReference type="InterPro" id="IPR044640">
    <property type="entry name" value="RU2A"/>
</dbReference>
<comment type="caution">
    <text evidence="7">The sequence shown here is derived from an EMBL/GenBank/DDBJ whole genome shotgun (WGS) entry which is preliminary data.</text>
</comment>
<protein>
    <recommendedName>
        <fullName evidence="6">U2 small nuclear ribonucleoprotein A'</fullName>
    </recommendedName>
</protein>
<dbReference type="EMBL" id="JAPCWZ010000004">
    <property type="protein sequence ID" value="KAK8868873.1"/>
    <property type="molecule type" value="Genomic_DNA"/>
</dbReference>
<evidence type="ECO:0000256" key="5">
    <source>
        <dbReference type="ARBA" id="ARBA00024196"/>
    </source>
</evidence>
<dbReference type="PROSITE" id="PS51450">
    <property type="entry name" value="LRR"/>
    <property type="match status" value="1"/>
</dbReference>
<sequence length="277" mass="30889">MRLTVELLQNSPSWLNALKERELDLRGHRIPAIENLGVAGVSCSITALPLPRAVTPNPEGSVVLTIPPQPQDAIDLVDNDIQVLGNFPLSPRIRTLLLARNRIASIQPTLANSIPNLTTLQLESNNLNELADLDPLGTFGNLTHLVLRDNPVTKKEHYRYWVLWRCPRVRFLDYQKVKLAERTEATTLFGTAEEPTELASKLMGIKSKTFDVSSASNGPSGDLSTRMSRIKLTDQEKKRLQDMIKKATSLDEITRLETMLREGRLPAGVHAGDEMEE</sequence>
<proteinExistence type="inferred from homology"/>
<comment type="subcellular location">
    <subcellularLocation>
        <location evidence="1">Nucleus</location>
    </subcellularLocation>
</comment>
<keyword evidence="2" id="KW-0433">Leucine-rich repeat</keyword>
<keyword evidence="4" id="KW-0539">Nucleus</keyword>
<evidence type="ECO:0000256" key="4">
    <source>
        <dbReference type="ARBA" id="ARBA00023242"/>
    </source>
</evidence>
<evidence type="ECO:0000313" key="7">
    <source>
        <dbReference type="EMBL" id="KAK8868873.1"/>
    </source>
</evidence>
<name>A0ABR2IVL7_9PEZI</name>
<accession>A0ABR2IVL7</accession>
<comment type="similarity">
    <text evidence="5">Belongs to the U2 small nuclear ribonucleoprotein A family.</text>
</comment>
<dbReference type="InterPro" id="IPR032675">
    <property type="entry name" value="LRR_dom_sf"/>
</dbReference>
<dbReference type="Gene3D" id="3.80.10.10">
    <property type="entry name" value="Ribonuclease Inhibitor"/>
    <property type="match status" value="1"/>
</dbReference>